<keyword evidence="1" id="KW-1133">Transmembrane helix</keyword>
<dbReference type="Proteomes" id="UP000028294">
    <property type="component" value="Chromosome"/>
</dbReference>
<evidence type="ECO:0000313" key="2">
    <source>
        <dbReference type="EMBL" id="QCQ37400.1"/>
    </source>
</evidence>
<evidence type="ECO:0000313" key="3">
    <source>
        <dbReference type="Proteomes" id="UP000028294"/>
    </source>
</evidence>
<sequence>MEGSQTEDFLPHHLSHEHRTGNMSVIFRLMASESEKGKLSQTVANYAVIGLVIVCMTGILYVFLSQGQRIIEKIGPVGNLIIKNW</sequence>
<feature type="transmembrane region" description="Helical" evidence="1">
    <location>
        <begin position="43"/>
        <end position="64"/>
    </location>
</feature>
<dbReference type="AlphaFoldDB" id="A0A4P8MPG6"/>
<evidence type="ECO:0008006" key="4">
    <source>
        <dbReference type="Google" id="ProtNLM"/>
    </source>
</evidence>
<reference evidence="2 3" key="1">
    <citation type="submission" date="2019-03" db="EMBL/GenBank/DDBJ databases">
        <title>Complete genome assembly of MDR B. fragilis.</title>
        <authorList>
            <person name="Sydenham T.V."/>
            <person name="Hasman H."/>
            <person name="Justesen U.S."/>
        </authorList>
    </citation>
    <scope>NUCLEOTIDE SEQUENCE [LARGE SCALE GENOMIC DNA]</scope>
    <source>
        <strain evidence="2 3">DCMOUH0067B</strain>
    </source>
</reference>
<keyword evidence="1" id="KW-0472">Membrane</keyword>
<name>A0A4P8MPG6_BACFG</name>
<dbReference type="EMBL" id="CP036553">
    <property type="protein sequence ID" value="QCQ37400.1"/>
    <property type="molecule type" value="Genomic_DNA"/>
</dbReference>
<protein>
    <recommendedName>
        <fullName evidence="4">Transmembrane protein</fullName>
    </recommendedName>
</protein>
<dbReference type="RefSeq" id="WP_050496847.1">
    <property type="nucleotide sequence ID" value="NZ_CAEUHN010000012.1"/>
</dbReference>
<gene>
    <name evidence="2" type="ORF">IA74_015490</name>
</gene>
<organism evidence="2 3">
    <name type="scientific">Bacteroides fragilis</name>
    <dbReference type="NCBI Taxonomy" id="817"/>
    <lineage>
        <taxon>Bacteria</taxon>
        <taxon>Pseudomonadati</taxon>
        <taxon>Bacteroidota</taxon>
        <taxon>Bacteroidia</taxon>
        <taxon>Bacteroidales</taxon>
        <taxon>Bacteroidaceae</taxon>
        <taxon>Bacteroides</taxon>
    </lineage>
</organism>
<evidence type="ECO:0000256" key="1">
    <source>
        <dbReference type="SAM" id="Phobius"/>
    </source>
</evidence>
<accession>A0A4P8MPG6</accession>
<keyword evidence="1" id="KW-0812">Transmembrane</keyword>
<proteinExistence type="predicted"/>